<dbReference type="GO" id="GO:0031854">
    <property type="term" value="F:orexigenic neuropeptide QRFP receptor binding"/>
    <property type="evidence" value="ECO:0007669"/>
    <property type="project" value="InterPro"/>
</dbReference>
<accession>A0A6P5P7S1</accession>
<dbReference type="AlphaFoldDB" id="A0A6P5P7S1"/>
<evidence type="ECO:0000256" key="4">
    <source>
        <dbReference type="ARBA" id="ARBA00022815"/>
    </source>
</evidence>
<evidence type="ECO:0000256" key="6">
    <source>
        <dbReference type="SAM" id="MobiDB-lite"/>
    </source>
</evidence>
<evidence type="ECO:0000313" key="7">
    <source>
        <dbReference type="Proteomes" id="UP000515126"/>
    </source>
</evidence>
<dbReference type="InterPro" id="IPR024565">
    <property type="entry name" value="P518"/>
</dbReference>
<dbReference type="Proteomes" id="UP000515126">
    <property type="component" value="Chromosome 2"/>
</dbReference>
<evidence type="ECO:0000313" key="8">
    <source>
        <dbReference type="RefSeq" id="XP_021012677.1"/>
    </source>
</evidence>
<reference evidence="8" key="1">
    <citation type="submission" date="2025-08" db="UniProtKB">
        <authorList>
            <consortium name="RefSeq"/>
        </authorList>
    </citation>
    <scope>IDENTIFICATION</scope>
</reference>
<dbReference type="GO" id="GO:0005576">
    <property type="term" value="C:extracellular region"/>
    <property type="evidence" value="ECO:0007669"/>
    <property type="project" value="UniProtKB-SubCell"/>
</dbReference>
<evidence type="ECO:0000256" key="5">
    <source>
        <dbReference type="ARBA" id="ARBA00023320"/>
    </source>
</evidence>
<feature type="region of interest" description="Disordered" evidence="6">
    <location>
        <begin position="105"/>
        <end position="130"/>
    </location>
</feature>
<keyword evidence="7" id="KW-1185">Reference proteome</keyword>
<name>A0A6P5P7S1_MUSCR</name>
<sequence length="153" mass="16511">MPAEPGPEQLCLTLGSRDSPALLRAARSTMRSFRPLLSLLLPLSTCFPLLDRRGPTDIGDIGARMSWAQLAEGHPPNSVQNPQPQALLVVAKEQQASHREHTGFRLGRQDGSSEAAGFLPADSEKASGPLGTLAEELSSYSRRKGGFSFRFGR</sequence>
<keyword evidence="5 8" id="KW-0527">Neuropeptide</keyword>
<dbReference type="GO" id="GO:0007218">
    <property type="term" value="P:neuropeptide signaling pathway"/>
    <property type="evidence" value="ECO:0007669"/>
    <property type="project" value="UniProtKB-KW"/>
</dbReference>
<dbReference type="PANTHER" id="PTHR36476:SF1">
    <property type="entry name" value="OREXIGENIC NEUROPEPTIDE QRFP"/>
    <property type="match status" value="1"/>
</dbReference>
<keyword evidence="3" id="KW-0964">Secreted</keyword>
<dbReference type="GO" id="GO:0005184">
    <property type="term" value="F:neuropeptide hormone activity"/>
    <property type="evidence" value="ECO:0007669"/>
    <property type="project" value="TreeGrafter"/>
</dbReference>
<keyword evidence="4" id="KW-0027">Amidation</keyword>
<dbReference type="KEGG" id="mcal:110290469"/>
<proteinExistence type="inferred from homology"/>
<dbReference type="CTD" id="347148"/>
<organism evidence="7 8">
    <name type="scientific">Mus caroli</name>
    <name type="common">Ryukyu mouse</name>
    <name type="synonym">Ricefield mouse</name>
    <dbReference type="NCBI Taxonomy" id="10089"/>
    <lineage>
        <taxon>Eukaryota</taxon>
        <taxon>Metazoa</taxon>
        <taxon>Chordata</taxon>
        <taxon>Craniata</taxon>
        <taxon>Vertebrata</taxon>
        <taxon>Euteleostomi</taxon>
        <taxon>Mammalia</taxon>
        <taxon>Eutheria</taxon>
        <taxon>Euarchontoglires</taxon>
        <taxon>Glires</taxon>
        <taxon>Rodentia</taxon>
        <taxon>Myomorpha</taxon>
        <taxon>Muroidea</taxon>
        <taxon>Muridae</taxon>
        <taxon>Murinae</taxon>
        <taxon>Mus</taxon>
        <taxon>Mus</taxon>
    </lineage>
</organism>
<comment type="similarity">
    <text evidence="2">Belongs to the RFamide neuropeptide family.</text>
</comment>
<dbReference type="GeneID" id="110290469"/>
<gene>
    <name evidence="8" type="primary">Qrfp</name>
</gene>
<dbReference type="PANTHER" id="PTHR36476">
    <property type="entry name" value="OREXIGENIC NEUROPEPTIDE QRFP"/>
    <property type="match status" value="1"/>
</dbReference>
<evidence type="ECO:0000256" key="3">
    <source>
        <dbReference type="ARBA" id="ARBA00022525"/>
    </source>
</evidence>
<dbReference type="Pfam" id="PF11109">
    <property type="entry name" value="RFamide_26RFa"/>
    <property type="match status" value="1"/>
</dbReference>
<dbReference type="RefSeq" id="XP_021012677.1">
    <property type="nucleotide sequence ID" value="XM_021157018.2"/>
</dbReference>
<evidence type="ECO:0000256" key="2">
    <source>
        <dbReference type="ARBA" id="ARBA00005516"/>
    </source>
</evidence>
<protein>
    <submittedName>
        <fullName evidence="8">Orexigenic neuropeptide QRFP</fullName>
    </submittedName>
</protein>
<comment type="subcellular location">
    <subcellularLocation>
        <location evidence="1">Secreted</location>
    </subcellularLocation>
</comment>
<evidence type="ECO:0000256" key="1">
    <source>
        <dbReference type="ARBA" id="ARBA00004613"/>
    </source>
</evidence>